<dbReference type="InterPro" id="IPR010994">
    <property type="entry name" value="RuvA_2-like"/>
</dbReference>
<reference evidence="7" key="1">
    <citation type="submission" date="2024-06" db="EMBL/GenBank/DDBJ databases">
        <title>Radixoralia hellwigii gen. nov., sp nov., isolated from a root canal in the human oral cavity.</title>
        <authorList>
            <person name="Bartsch S."/>
            <person name="Wittmer A."/>
            <person name="Schulz A.-K."/>
            <person name="Neumann-Schaal M."/>
            <person name="Wolf J."/>
            <person name="Gronow S."/>
            <person name="Tennert C."/>
            <person name="Haecker G."/>
            <person name="Cieplik F."/>
            <person name="Al-Ahmad A."/>
        </authorList>
    </citation>
    <scope>NUCLEOTIDE SEQUENCE [LARGE SCALE GENOMIC DNA]</scope>
    <source>
        <strain evidence="7">Wk13</strain>
    </source>
</reference>
<evidence type="ECO:0000256" key="5">
    <source>
        <dbReference type="ARBA" id="ARBA00023014"/>
    </source>
</evidence>
<dbReference type="Gene3D" id="3.20.20.70">
    <property type="entry name" value="Aldolase class I"/>
    <property type="match status" value="1"/>
</dbReference>
<evidence type="ECO:0000256" key="3">
    <source>
        <dbReference type="ARBA" id="ARBA00022723"/>
    </source>
</evidence>
<dbReference type="EMBL" id="JBEUWX010000002">
    <property type="protein sequence ID" value="MFA9949687.1"/>
    <property type="molecule type" value="Genomic_DNA"/>
</dbReference>
<dbReference type="RefSeq" id="WP_418890797.1">
    <property type="nucleotide sequence ID" value="NZ_JBEUWX010000002.1"/>
</dbReference>
<dbReference type="SFLD" id="SFLDG01102">
    <property type="entry name" value="Uncharacterised_Radical_SAM_Su"/>
    <property type="match status" value="1"/>
</dbReference>
<dbReference type="SFLD" id="SFLDS00029">
    <property type="entry name" value="Radical_SAM"/>
    <property type="match status" value="1"/>
</dbReference>
<dbReference type="SUPFAM" id="SSF102114">
    <property type="entry name" value="Radical SAM enzymes"/>
    <property type="match status" value="1"/>
</dbReference>
<dbReference type="InterPro" id="IPR013785">
    <property type="entry name" value="Aldolase_TIM"/>
</dbReference>
<sequence length="438" mass="48697">MAAVNVERILKKIMILADAAKYDVSCASSGVVRTGVLGHKAKIGSTFRRGICHSFTPDGRCISLLKILLTNQCRYDCLYCINRTSGNVPRARFSPEEIVWLTLDLYQRNCIEGLFLSSGVMRSPDHTMEQLVAVARSLRERHGFMGYIHLKTIPGASALLIDMAGRYADRISANVELPDRASLSQLAPDKNARAIHAALHLAHAGITEARTERRLAEGRIRALPNTAARPALVPRFAPGGQSTQMIVGADASNDAIILSFSQRLYQRYGLRRVYYSAFSPVPGAASCLPHSPPPLRREHRLYQADWLMRFYGFSADEILDAAPDGMLATECDPKLAWALRHREFFPVDLQSAPREALLRVPGLGTRIVGRLLAARRVRTLRLADLMRQKTSVTKMLPFICVSDHHPGKSLDCLNPYRAYRTAYAGRVPEQLVLFDLPP</sequence>
<keyword evidence="3" id="KW-0479">Metal-binding</keyword>
<evidence type="ECO:0000313" key="6">
    <source>
        <dbReference type="EMBL" id="MFA9949687.1"/>
    </source>
</evidence>
<dbReference type="Proteomes" id="UP001574673">
    <property type="component" value="Unassembled WGS sequence"/>
</dbReference>
<evidence type="ECO:0000313" key="7">
    <source>
        <dbReference type="Proteomes" id="UP001574673"/>
    </source>
</evidence>
<dbReference type="NCBIfam" id="TIGR03916">
    <property type="entry name" value="rSAM_link_UDG"/>
    <property type="match status" value="1"/>
</dbReference>
<dbReference type="InterPro" id="IPR023874">
    <property type="entry name" value="DNA_rSAM_put"/>
</dbReference>
<dbReference type="SUPFAM" id="SSF47781">
    <property type="entry name" value="RuvA domain 2-like"/>
    <property type="match status" value="1"/>
</dbReference>
<evidence type="ECO:0000256" key="1">
    <source>
        <dbReference type="ARBA" id="ARBA00001966"/>
    </source>
</evidence>
<proteinExistence type="predicted"/>
<accession>A0ABV4UDF3</accession>
<keyword evidence="7" id="KW-1185">Reference proteome</keyword>
<evidence type="ECO:0000256" key="2">
    <source>
        <dbReference type="ARBA" id="ARBA00022691"/>
    </source>
</evidence>
<dbReference type="InterPro" id="IPR007197">
    <property type="entry name" value="rSAM"/>
</dbReference>
<dbReference type="InterPro" id="IPR058240">
    <property type="entry name" value="rSAM_sf"/>
</dbReference>
<gene>
    <name evidence="6" type="ORF">ABCS64_04970</name>
</gene>
<organism evidence="6 7">
    <name type="scientific">Dentiradicibacter hellwigii</name>
    <dbReference type="NCBI Taxonomy" id="3149053"/>
    <lineage>
        <taxon>Bacteria</taxon>
        <taxon>Pseudomonadati</taxon>
        <taxon>Pseudomonadota</taxon>
        <taxon>Betaproteobacteria</taxon>
        <taxon>Rhodocyclales</taxon>
        <taxon>Rhodocyclaceae</taxon>
        <taxon>Dentiradicibacter</taxon>
    </lineage>
</organism>
<evidence type="ECO:0000256" key="4">
    <source>
        <dbReference type="ARBA" id="ARBA00023004"/>
    </source>
</evidence>
<dbReference type="CDD" id="cd01335">
    <property type="entry name" value="Radical_SAM"/>
    <property type="match status" value="1"/>
</dbReference>
<keyword evidence="2" id="KW-0949">S-adenosyl-L-methionine</keyword>
<protein>
    <submittedName>
        <fullName evidence="6">DNA modification/repair radical SAM protein</fullName>
    </submittedName>
</protein>
<comment type="cofactor">
    <cofactor evidence="1">
        <name>[4Fe-4S] cluster</name>
        <dbReference type="ChEBI" id="CHEBI:49883"/>
    </cofactor>
</comment>
<comment type="caution">
    <text evidence="6">The sequence shown here is derived from an EMBL/GenBank/DDBJ whole genome shotgun (WGS) entry which is preliminary data.</text>
</comment>
<keyword evidence="5" id="KW-0411">Iron-sulfur</keyword>
<keyword evidence="4" id="KW-0408">Iron</keyword>
<name>A0ABV4UDF3_9RHOO</name>